<dbReference type="CDD" id="cd17624">
    <property type="entry name" value="REC_OmpR_PmrA-like"/>
    <property type="match status" value="1"/>
</dbReference>
<evidence type="ECO:0000256" key="5">
    <source>
        <dbReference type="ARBA" id="ARBA00023015"/>
    </source>
</evidence>
<dbReference type="PANTHER" id="PTHR48111:SF35">
    <property type="entry name" value="TRANSCRIPTIONAL REGULATORY PROTEIN QSEB"/>
    <property type="match status" value="1"/>
</dbReference>
<dbReference type="SMART" id="SM00862">
    <property type="entry name" value="Trans_reg_C"/>
    <property type="match status" value="1"/>
</dbReference>
<protein>
    <submittedName>
        <fullName evidence="13">Transcriptional regulatory protein QseB</fullName>
    </submittedName>
</protein>
<dbReference type="InterPro" id="IPR011006">
    <property type="entry name" value="CheY-like_superfamily"/>
</dbReference>
<keyword evidence="5" id="KW-0805">Transcription regulation</keyword>
<dbReference type="GO" id="GO:0006355">
    <property type="term" value="P:regulation of DNA-templated transcription"/>
    <property type="evidence" value="ECO:0007669"/>
    <property type="project" value="InterPro"/>
</dbReference>
<dbReference type="SMART" id="SM00448">
    <property type="entry name" value="REC"/>
    <property type="match status" value="1"/>
</dbReference>
<name>A0A7V8FLM6_9BURK</name>
<evidence type="ECO:0000313" key="13">
    <source>
        <dbReference type="EMBL" id="KAF1019330.1"/>
    </source>
</evidence>
<evidence type="ECO:0000256" key="7">
    <source>
        <dbReference type="ARBA" id="ARBA00023163"/>
    </source>
</evidence>
<dbReference type="Proteomes" id="UP000461670">
    <property type="component" value="Unassembled WGS sequence"/>
</dbReference>
<evidence type="ECO:0000256" key="1">
    <source>
        <dbReference type="ARBA" id="ARBA00004496"/>
    </source>
</evidence>
<organism evidence="13 14">
    <name type="scientific">Paracidovorax wautersii</name>
    <dbReference type="NCBI Taxonomy" id="1177982"/>
    <lineage>
        <taxon>Bacteria</taxon>
        <taxon>Pseudomonadati</taxon>
        <taxon>Pseudomonadota</taxon>
        <taxon>Betaproteobacteria</taxon>
        <taxon>Burkholderiales</taxon>
        <taxon>Comamonadaceae</taxon>
        <taxon>Paracidovorax</taxon>
    </lineage>
</organism>
<dbReference type="Pfam" id="PF00486">
    <property type="entry name" value="Trans_reg_C"/>
    <property type="match status" value="1"/>
</dbReference>
<evidence type="ECO:0000256" key="8">
    <source>
        <dbReference type="PROSITE-ProRule" id="PRU00169"/>
    </source>
</evidence>
<dbReference type="Pfam" id="PF00072">
    <property type="entry name" value="Response_reg"/>
    <property type="match status" value="1"/>
</dbReference>
<feature type="DNA-binding region" description="OmpR/PhoB-type" evidence="9">
    <location>
        <begin position="150"/>
        <end position="244"/>
    </location>
</feature>
<dbReference type="GO" id="GO:0005829">
    <property type="term" value="C:cytosol"/>
    <property type="evidence" value="ECO:0007669"/>
    <property type="project" value="TreeGrafter"/>
</dbReference>
<evidence type="ECO:0000256" key="6">
    <source>
        <dbReference type="ARBA" id="ARBA00023125"/>
    </source>
</evidence>
<keyword evidence="4" id="KW-0902">Two-component regulatory system</keyword>
<reference evidence="14" key="1">
    <citation type="journal article" date="2020" name="MBio">
        <title>Horizontal gene transfer to a defensive symbiont with a reduced genome amongst a multipartite beetle microbiome.</title>
        <authorList>
            <person name="Waterworth S.C."/>
            <person name="Florez L.V."/>
            <person name="Rees E.R."/>
            <person name="Hertweck C."/>
            <person name="Kaltenpoth M."/>
            <person name="Kwan J.C."/>
        </authorList>
    </citation>
    <scope>NUCLEOTIDE SEQUENCE [LARGE SCALE GENOMIC DNA]</scope>
</reference>
<dbReference type="InterPro" id="IPR001867">
    <property type="entry name" value="OmpR/PhoB-type_DNA-bd"/>
</dbReference>
<dbReference type="GO" id="GO:0000976">
    <property type="term" value="F:transcription cis-regulatory region binding"/>
    <property type="evidence" value="ECO:0007669"/>
    <property type="project" value="TreeGrafter"/>
</dbReference>
<comment type="caution">
    <text evidence="13">The sequence shown here is derived from an EMBL/GenBank/DDBJ whole genome shotgun (WGS) entry which is preliminary data.</text>
</comment>
<dbReference type="Gene3D" id="1.10.10.10">
    <property type="entry name" value="Winged helix-like DNA-binding domain superfamily/Winged helix DNA-binding domain"/>
    <property type="match status" value="1"/>
</dbReference>
<dbReference type="GO" id="GO:0000156">
    <property type="term" value="F:phosphorelay response regulator activity"/>
    <property type="evidence" value="ECO:0007669"/>
    <property type="project" value="TreeGrafter"/>
</dbReference>
<evidence type="ECO:0000259" key="11">
    <source>
        <dbReference type="PROSITE" id="PS50110"/>
    </source>
</evidence>
<keyword evidence="6 9" id="KW-0238">DNA-binding</keyword>
<dbReference type="Gene3D" id="6.10.250.690">
    <property type="match status" value="1"/>
</dbReference>
<dbReference type="InterPro" id="IPR001789">
    <property type="entry name" value="Sig_transdc_resp-reg_receiver"/>
</dbReference>
<feature type="region of interest" description="Disordered" evidence="10">
    <location>
        <begin position="245"/>
        <end position="277"/>
    </location>
</feature>
<dbReference type="PROSITE" id="PS51755">
    <property type="entry name" value="OMPR_PHOB"/>
    <property type="match status" value="1"/>
</dbReference>
<dbReference type="EMBL" id="WNDQ01000058">
    <property type="protein sequence ID" value="KAF1019330.1"/>
    <property type="molecule type" value="Genomic_DNA"/>
</dbReference>
<dbReference type="GO" id="GO:0032993">
    <property type="term" value="C:protein-DNA complex"/>
    <property type="evidence" value="ECO:0007669"/>
    <property type="project" value="TreeGrafter"/>
</dbReference>
<dbReference type="Gene3D" id="3.40.50.2300">
    <property type="match status" value="1"/>
</dbReference>
<evidence type="ECO:0000256" key="10">
    <source>
        <dbReference type="SAM" id="MobiDB-lite"/>
    </source>
</evidence>
<comment type="subcellular location">
    <subcellularLocation>
        <location evidence="1">Cytoplasm</location>
    </subcellularLocation>
</comment>
<feature type="domain" description="OmpR/PhoB-type" evidence="12">
    <location>
        <begin position="150"/>
        <end position="244"/>
    </location>
</feature>
<keyword evidence="3 8" id="KW-0597">Phosphoprotein</keyword>
<evidence type="ECO:0000256" key="3">
    <source>
        <dbReference type="ARBA" id="ARBA00022553"/>
    </source>
</evidence>
<dbReference type="FunFam" id="3.40.50.2300:FF:000002">
    <property type="entry name" value="DNA-binding response regulator PhoP"/>
    <property type="match status" value="1"/>
</dbReference>
<keyword evidence="7" id="KW-0804">Transcription</keyword>
<sequence length="277" mass="29738">MAAFSYLGLHLSLRSAKAAIRVDNGPMRILLVEDDLMIGEVVLDALRDAHYAVDWVRDGRMAGTALATQPYDLVLLDLGLPHVSGIDVLRALRARRLATPVLVATARDAVADRVAGLDAGADDYIVKPYDLDELQARIRALLRRSAGQAQPWFEQHGVRLNPATHEAEVDGRPVSLSAREWAVLEPLIARPGVVFSRAQLEDKLYSWKNDISSNAVEVYVHGLRKKLGAGLIQTVRGLGYVVPREGEGAPTRDAAAAPAGDAAPGTRGEAGAPEPAP</sequence>
<dbReference type="AlphaFoldDB" id="A0A7V8FLM6"/>
<feature type="domain" description="Response regulatory" evidence="11">
    <location>
        <begin position="28"/>
        <end position="142"/>
    </location>
</feature>
<evidence type="ECO:0000256" key="4">
    <source>
        <dbReference type="ARBA" id="ARBA00023012"/>
    </source>
</evidence>
<evidence type="ECO:0000259" key="12">
    <source>
        <dbReference type="PROSITE" id="PS51755"/>
    </source>
</evidence>
<dbReference type="CDD" id="cd00383">
    <property type="entry name" value="trans_reg_C"/>
    <property type="match status" value="1"/>
</dbReference>
<accession>A0A7V8FLM6</accession>
<gene>
    <name evidence="13" type="primary">qseB_3</name>
    <name evidence="13" type="ORF">GAK30_03173</name>
</gene>
<evidence type="ECO:0000313" key="14">
    <source>
        <dbReference type="Proteomes" id="UP000461670"/>
    </source>
</evidence>
<dbReference type="InterPro" id="IPR036388">
    <property type="entry name" value="WH-like_DNA-bd_sf"/>
</dbReference>
<dbReference type="InterPro" id="IPR039420">
    <property type="entry name" value="WalR-like"/>
</dbReference>
<evidence type="ECO:0000256" key="2">
    <source>
        <dbReference type="ARBA" id="ARBA00022490"/>
    </source>
</evidence>
<keyword evidence="2" id="KW-0963">Cytoplasm</keyword>
<proteinExistence type="predicted"/>
<dbReference type="PANTHER" id="PTHR48111">
    <property type="entry name" value="REGULATOR OF RPOS"/>
    <property type="match status" value="1"/>
</dbReference>
<dbReference type="PROSITE" id="PS50110">
    <property type="entry name" value="RESPONSE_REGULATORY"/>
    <property type="match status" value="1"/>
</dbReference>
<evidence type="ECO:0000256" key="9">
    <source>
        <dbReference type="PROSITE-ProRule" id="PRU01091"/>
    </source>
</evidence>
<dbReference type="SUPFAM" id="SSF52172">
    <property type="entry name" value="CheY-like"/>
    <property type="match status" value="1"/>
</dbReference>
<feature type="compositionally biased region" description="Low complexity" evidence="10">
    <location>
        <begin position="248"/>
        <end position="267"/>
    </location>
</feature>
<feature type="modified residue" description="4-aspartylphosphate" evidence="8">
    <location>
        <position position="77"/>
    </location>
</feature>